<gene>
    <name evidence="10" type="ORF">OH818_06590</name>
</gene>
<feature type="domain" description="TRAP C4-dicarboxylate transport system permease DctM subunit" evidence="9">
    <location>
        <begin position="16"/>
        <end position="245"/>
    </location>
</feature>
<evidence type="ECO:0000256" key="3">
    <source>
        <dbReference type="ARBA" id="ARBA00022519"/>
    </source>
</evidence>
<sequence>MNHTICGRAGKSGPPQFRLGYDRRLTIGLICASSALATLIPPSIIMIIYGLSAEVSIGSLFMAGATPGIMLAVAYAGCVLIRCQLNPSLAPTAREAEEISGETITLGRASYTAVAMSVALVFAVMGAIYLGIASVTEAAAIGVGGAILVALVRNHMNWKILQESLMGTMVTVGTIVWLILGAVSFVGIFNLIGGSQYLRELILGIGLPPLGIILVTMGILMVLGTFLEWIAIAFITVPVFAPVVRRSWGWNPAGPRSGSASSSS</sequence>
<evidence type="ECO:0000313" key="10">
    <source>
        <dbReference type="EMBL" id="WAP69857.1"/>
    </source>
</evidence>
<keyword evidence="2" id="KW-1003">Cell membrane</keyword>
<comment type="function">
    <text evidence="7">Part of the tripartite ATP-independent periplasmic (TRAP) transport system.</text>
</comment>
<proteinExistence type="predicted"/>
<dbReference type="PANTHER" id="PTHR33362:SF5">
    <property type="entry name" value="C4-DICARBOXYLATE TRAP TRANSPORTER LARGE PERMEASE PROTEIN DCTM"/>
    <property type="match status" value="1"/>
</dbReference>
<evidence type="ECO:0000256" key="1">
    <source>
        <dbReference type="ARBA" id="ARBA00004429"/>
    </source>
</evidence>
<feature type="transmembrane region" description="Helical" evidence="8">
    <location>
        <begin position="57"/>
        <end position="81"/>
    </location>
</feature>
<dbReference type="EMBL" id="CP114029">
    <property type="protein sequence ID" value="WAP69857.1"/>
    <property type="molecule type" value="Genomic_DNA"/>
</dbReference>
<protein>
    <submittedName>
        <fullName evidence="10">TRAP transporter large permease subunit</fullName>
    </submittedName>
</protein>
<keyword evidence="5 8" id="KW-1133">Transmembrane helix</keyword>
<dbReference type="Proteomes" id="UP001164020">
    <property type="component" value="Chromosome"/>
</dbReference>
<evidence type="ECO:0000256" key="4">
    <source>
        <dbReference type="ARBA" id="ARBA00022692"/>
    </source>
</evidence>
<dbReference type="Pfam" id="PF06808">
    <property type="entry name" value="DctM"/>
    <property type="match status" value="1"/>
</dbReference>
<evidence type="ECO:0000256" key="6">
    <source>
        <dbReference type="ARBA" id="ARBA00023136"/>
    </source>
</evidence>
<keyword evidence="11" id="KW-1185">Reference proteome</keyword>
<organism evidence="10 11">
    <name type="scientific">Jiella pelagia</name>
    <dbReference type="NCBI Taxonomy" id="2986949"/>
    <lineage>
        <taxon>Bacteria</taxon>
        <taxon>Pseudomonadati</taxon>
        <taxon>Pseudomonadota</taxon>
        <taxon>Alphaproteobacteria</taxon>
        <taxon>Hyphomicrobiales</taxon>
        <taxon>Aurantimonadaceae</taxon>
        <taxon>Jiella</taxon>
    </lineage>
</organism>
<accession>A0ABY7C2K1</accession>
<dbReference type="RefSeq" id="WP_268882287.1">
    <property type="nucleotide sequence ID" value="NZ_CP114029.1"/>
</dbReference>
<feature type="transmembrane region" description="Helical" evidence="8">
    <location>
        <begin position="212"/>
        <end position="241"/>
    </location>
</feature>
<dbReference type="PANTHER" id="PTHR33362">
    <property type="entry name" value="SIALIC ACID TRAP TRANSPORTER PERMEASE PROTEIN SIAT-RELATED"/>
    <property type="match status" value="1"/>
</dbReference>
<keyword evidence="6 8" id="KW-0472">Membrane</keyword>
<dbReference type="InterPro" id="IPR004681">
    <property type="entry name" value="TRAP_DctM"/>
</dbReference>
<evidence type="ECO:0000259" key="9">
    <source>
        <dbReference type="Pfam" id="PF06808"/>
    </source>
</evidence>
<feature type="transmembrane region" description="Helical" evidence="8">
    <location>
        <begin position="25"/>
        <end position="51"/>
    </location>
</feature>
<evidence type="ECO:0000313" key="11">
    <source>
        <dbReference type="Proteomes" id="UP001164020"/>
    </source>
</evidence>
<evidence type="ECO:0000256" key="5">
    <source>
        <dbReference type="ARBA" id="ARBA00022989"/>
    </source>
</evidence>
<feature type="transmembrane region" description="Helical" evidence="8">
    <location>
        <begin position="138"/>
        <end position="156"/>
    </location>
</feature>
<name>A0ABY7C2K1_9HYPH</name>
<reference evidence="10" key="1">
    <citation type="submission" date="2022-12" db="EMBL/GenBank/DDBJ databases">
        <title>Jiella pelagia sp. nov., isolated from phosphonate enriched culture of Northwest Pacific surface seawater.</title>
        <authorList>
            <person name="Shin D.Y."/>
            <person name="Hwang C.Y."/>
        </authorList>
    </citation>
    <scope>NUCLEOTIDE SEQUENCE</scope>
    <source>
        <strain evidence="10">HL-NP1</strain>
    </source>
</reference>
<evidence type="ECO:0000256" key="2">
    <source>
        <dbReference type="ARBA" id="ARBA00022475"/>
    </source>
</evidence>
<evidence type="ECO:0000256" key="7">
    <source>
        <dbReference type="RuleBase" id="RU369079"/>
    </source>
</evidence>
<keyword evidence="7" id="KW-0813">Transport</keyword>
<evidence type="ECO:0000256" key="8">
    <source>
        <dbReference type="SAM" id="Phobius"/>
    </source>
</evidence>
<keyword evidence="3 7" id="KW-0997">Cell inner membrane</keyword>
<feature type="transmembrane region" description="Helical" evidence="8">
    <location>
        <begin position="168"/>
        <end position="192"/>
    </location>
</feature>
<dbReference type="InterPro" id="IPR010656">
    <property type="entry name" value="DctM"/>
</dbReference>
<comment type="subcellular location">
    <subcellularLocation>
        <location evidence="1 7">Cell inner membrane</location>
        <topology evidence="1 7">Multi-pass membrane protein</topology>
    </subcellularLocation>
</comment>
<keyword evidence="4 8" id="KW-0812">Transmembrane</keyword>